<keyword evidence="2" id="KW-0812">Transmembrane</keyword>
<gene>
    <name evidence="3" type="ORF">GCM10019016_082020</name>
</gene>
<comment type="caution">
    <text evidence="3">The sequence shown here is derived from an EMBL/GenBank/DDBJ whole genome shotgun (WGS) entry which is preliminary data.</text>
</comment>
<evidence type="ECO:0000313" key="3">
    <source>
        <dbReference type="EMBL" id="GAA3501095.1"/>
    </source>
</evidence>
<proteinExistence type="predicted"/>
<sequence length="69" mass="7488">MEALLGTLTVLGLLVLMVLPAVIGIVRDRRIDRQIRRAEADRAAAERRDTAAPARTARDAASHRTARAA</sequence>
<reference evidence="4" key="1">
    <citation type="journal article" date="2019" name="Int. J. Syst. Evol. Microbiol.">
        <title>The Global Catalogue of Microorganisms (GCM) 10K type strain sequencing project: providing services to taxonomists for standard genome sequencing and annotation.</title>
        <authorList>
            <consortium name="The Broad Institute Genomics Platform"/>
            <consortium name="The Broad Institute Genome Sequencing Center for Infectious Disease"/>
            <person name="Wu L."/>
            <person name="Ma J."/>
        </authorList>
    </citation>
    <scope>NUCLEOTIDE SEQUENCE [LARGE SCALE GENOMIC DNA]</scope>
    <source>
        <strain evidence="4">JCM 4816</strain>
    </source>
</reference>
<protein>
    <submittedName>
        <fullName evidence="3">Uncharacterized protein</fullName>
    </submittedName>
</protein>
<evidence type="ECO:0000256" key="1">
    <source>
        <dbReference type="SAM" id="MobiDB-lite"/>
    </source>
</evidence>
<dbReference type="Proteomes" id="UP001501455">
    <property type="component" value="Unassembled WGS sequence"/>
</dbReference>
<accession>A0ABP6U291</accession>
<evidence type="ECO:0000256" key="2">
    <source>
        <dbReference type="SAM" id="Phobius"/>
    </source>
</evidence>
<feature type="compositionally biased region" description="Basic and acidic residues" evidence="1">
    <location>
        <begin position="38"/>
        <end position="62"/>
    </location>
</feature>
<organism evidence="3 4">
    <name type="scientific">Streptomyces prasinosporus</name>
    <dbReference type="NCBI Taxonomy" id="68256"/>
    <lineage>
        <taxon>Bacteria</taxon>
        <taxon>Bacillati</taxon>
        <taxon>Actinomycetota</taxon>
        <taxon>Actinomycetes</taxon>
        <taxon>Kitasatosporales</taxon>
        <taxon>Streptomycetaceae</taxon>
        <taxon>Streptomyces</taxon>
        <taxon>Streptomyces albogriseolus group</taxon>
    </lineage>
</organism>
<keyword evidence="2" id="KW-0472">Membrane</keyword>
<dbReference type="EMBL" id="BAAAXF010000058">
    <property type="protein sequence ID" value="GAA3501095.1"/>
    <property type="molecule type" value="Genomic_DNA"/>
</dbReference>
<keyword evidence="2" id="KW-1133">Transmembrane helix</keyword>
<name>A0ABP6U291_9ACTN</name>
<evidence type="ECO:0000313" key="4">
    <source>
        <dbReference type="Proteomes" id="UP001501455"/>
    </source>
</evidence>
<feature type="transmembrane region" description="Helical" evidence="2">
    <location>
        <begin position="6"/>
        <end position="26"/>
    </location>
</feature>
<feature type="region of interest" description="Disordered" evidence="1">
    <location>
        <begin position="38"/>
        <end position="69"/>
    </location>
</feature>
<keyword evidence="4" id="KW-1185">Reference proteome</keyword>